<dbReference type="InterPro" id="IPR012910">
    <property type="entry name" value="Plug_dom"/>
</dbReference>
<keyword evidence="15" id="KW-1185">Reference proteome</keyword>
<keyword evidence="5 11" id="KW-0732">Signal</keyword>
<evidence type="ECO:0008006" key="16">
    <source>
        <dbReference type="Google" id="ProtNLM"/>
    </source>
</evidence>
<dbReference type="Proteomes" id="UP000837803">
    <property type="component" value="Unassembled WGS sequence"/>
</dbReference>
<accession>A0ABM9AZ55</accession>
<comment type="caution">
    <text evidence="14">The sequence shown here is derived from an EMBL/GenBank/DDBJ whole genome shotgun (WGS) entry which is preliminary data.</text>
</comment>
<feature type="signal peptide" evidence="11">
    <location>
        <begin position="1"/>
        <end position="21"/>
    </location>
</feature>
<dbReference type="Gene3D" id="2.170.130.10">
    <property type="entry name" value="TonB-dependent receptor, plug domain"/>
    <property type="match status" value="1"/>
</dbReference>
<dbReference type="Pfam" id="PF13715">
    <property type="entry name" value="CarbopepD_reg_2"/>
    <property type="match status" value="1"/>
</dbReference>
<dbReference type="Pfam" id="PF07715">
    <property type="entry name" value="Plug"/>
    <property type="match status" value="1"/>
</dbReference>
<dbReference type="SUPFAM" id="SSF49464">
    <property type="entry name" value="Carboxypeptidase regulatory domain-like"/>
    <property type="match status" value="1"/>
</dbReference>
<keyword evidence="8" id="KW-0675">Receptor</keyword>
<dbReference type="InterPro" id="IPR039426">
    <property type="entry name" value="TonB-dep_rcpt-like"/>
</dbReference>
<evidence type="ECO:0000313" key="14">
    <source>
        <dbReference type="EMBL" id="CAH0999489.1"/>
    </source>
</evidence>
<feature type="domain" description="TonB-dependent receptor-like beta-barrel" evidence="12">
    <location>
        <begin position="285"/>
        <end position="723"/>
    </location>
</feature>
<evidence type="ECO:0000256" key="3">
    <source>
        <dbReference type="ARBA" id="ARBA00022452"/>
    </source>
</evidence>
<dbReference type="PANTHER" id="PTHR30069:SF29">
    <property type="entry name" value="HEMOGLOBIN AND HEMOGLOBIN-HAPTOGLOBIN-BINDING PROTEIN 1-RELATED"/>
    <property type="match status" value="1"/>
</dbReference>
<dbReference type="InterPro" id="IPR036942">
    <property type="entry name" value="Beta-barrel_TonB_sf"/>
</dbReference>
<sequence>MRYLLLLFLLPSMLLSQRTLSGTVTEAGSGEPLMGVNVYVPATGTGVQTNAYGFYSLPLADTTVPVIYSYLGYASDTVRQGRGSVVDVALRPSQSVLTTVEVRVGSRVRGTEVSQLSLQTVNELPVLFGEKDIMKGLQLLPGVSNPREGFGGLYVRGGSPDQNLILLDGAPVYNAYHLFGFLSVFNADALQRVTLYKGNFPARYGGRTAAVVDVRMKEGNRSERHGSGGIGLLTSRLTLEGPLGKGKRASFLVSGRRTYADLLLGLVTPKGEKRTLHFYDGSFKLNYALPRGDRFYLSGYTGRDAFGSAYTRPGGTERDGFDWGNRTLTARYNRVVGERAFLNITALYTKFDFTVTNEQIVRDTLYGLEYFSGIQDAGITLDLDLYLGAGHTLRFGAVAVRHDFTLAALSRRELGADESVATQRVRAPEYALYAEDEWQLSDRVEINYGLRLSLFAPVSGPIYAGVGPRLSFRYRYSPALHLTLGYARTTQYLHLLSNSGPGLPTSLWVPASNRMPPQRGQQWSAGTIYQRPASPWTFAAGLYYRRMRDLLGYRNGATFLLLDVFDQPERSGRTDLIDNVTTGSGRAYGSEWSGNYQSDRLRLNLAYTLAWVSHRLAGVNAEKYFAANQDRRHDFTLSGSWQWRPDLLLTAAWSYGSGVPTTVPNSIYSAPVLPGFTNTRIDLDHHTERNGYRIPAVHRLDLALQWKRHPRWGEAYWELGCYNAYARANPFFVETRYRQDRRRVLTKTALFPLIPSVAYNFSF</sequence>
<feature type="chain" id="PRO_5045115029" description="TonB-dependent receptor" evidence="11">
    <location>
        <begin position="22"/>
        <end position="763"/>
    </location>
</feature>
<keyword evidence="3" id="KW-1134">Transmembrane beta strand</keyword>
<evidence type="ECO:0000256" key="10">
    <source>
        <dbReference type="RuleBase" id="RU003357"/>
    </source>
</evidence>
<feature type="domain" description="TonB-dependent receptor plug" evidence="13">
    <location>
        <begin position="130"/>
        <end position="210"/>
    </location>
</feature>
<keyword evidence="7 10" id="KW-0472">Membrane</keyword>
<dbReference type="InterPro" id="IPR000531">
    <property type="entry name" value="Beta-barrel_TonB"/>
</dbReference>
<evidence type="ECO:0000256" key="2">
    <source>
        <dbReference type="ARBA" id="ARBA00022448"/>
    </source>
</evidence>
<evidence type="ECO:0000259" key="13">
    <source>
        <dbReference type="Pfam" id="PF07715"/>
    </source>
</evidence>
<dbReference type="Gene3D" id="2.40.170.20">
    <property type="entry name" value="TonB-dependent receptor, beta-barrel domain"/>
    <property type="match status" value="1"/>
</dbReference>
<keyword evidence="2" id="KW-0813">Transport</keyword>
<comment type="similarity">
    <text evidence="10">Belongs to the TonB-dependent receptor family.</text>
</comment>
<dbReference type="InterPro" id="IPR037066">
    <property type="entry name" value="Plug_dom_sf"/>
</dbReference>
<dbReference type="RefSeq" id="WP_238749669.1">
    <property type="nucleotide sequence ID" value="NZ_CAKLPZ010000001.1"/>
</dbReference>
<keyword evidence="6 10" id="KW-0798">TonB box</keyword>
<name>A0ABM9AZ55_9BACT</name>
<protein>
    <recommendedName>
        <fullName evidence="16">TonB-dependent receptor</fullName>
    </recommendedName>
</protein>
<evidence type="ECO:0000313" key="15">
    <source>
        <dbReference type="Proteomes" id="UP000837803"/>
    </source>
</evidence>
<dbReference type="EMBL" id="CAKLPZ010000001">
    <property type="protein sequence ID" value="CAH0999489.1"/>
    <property type="molecule type" value="Genomic_DNA"/>
</dbReference>
<gene>
    <name evidence="14" type="ORF">LEM8419_00789</name>
</gene>
<evidence type="ECO:0000256" key="6">
    <source>
        <dbReference type="ARBA" id="ARBA00023077"/>
    </source>
</evidence>
<evidence type="ECO:0000256" key="9">
    <source>
        <dbReference type="ARBA" id="ARBA00023237"/>
    </source>
</evidence>
<dbReference type="InterPro" id="IPR008969">
    <property type="entry name" value="CarboxyPept-like_regulatory"/>
</dbReference>
<dbReference type="Gene3D" id="2.60.40.1120">
    <property type="entry name" value="Carboxypeptidase-like, regulatory domain"/>
    <property type="match status" value="1"/>
</dbReference>
<dbReference type="SUPFAM" id="SSF56935">
    <property type="entry name" value="Porins"/>
    <property type="match status" value="1"/>
</dbReference>
<evidence type="ECO:0000256" key="5">
    <source>
        <dbReference type="ARBA" id="ARBA00022729"/>
    </source>
</evidence>
<evidence type="ECO:0000256" key="4">
    <source>
        <dbReference type="ARBA" id="ARBA00022692"/>
    </source>
</evidence>
<evidence type="ECO:0000256" key="7">
    <source>
        <dbReference type="ARBA" id="ARBA00023136"/>
    </source>
</evidence>
<keyword evidence="9" id="KW-0998">Cell outer membrane</keyword>
<dbReference type="Pfam" id="PF00593">
    <property type="entry name" value="TonB_dep_Rec_b-barrel"/>
    <property type="match status" value="1"/>
</dbReference>
<evidence type="ECO:0000256" key="11">
    <source>
        <dbReference type="SAM" id="SignalP"/>
    </source>
</evidence>
<organism evidence="14 15">
    <name type="scientific">Neolewinella maritima</name>
    <dbReference type="NCBI Taxonomy" id="1383882"/>
    <lineage>
        <taxon>Bacteria</taxon>
        <taxon>Pseudomonadati</taxon>
        <taxon>Bacteroidota</taxon>
        <taxon>Saprospiria</taxon>
        <taxon>Saprospirales</taxon>
        <taxon>Lewinellaceae</taxon>
        <taxon>Neolewinella</taxon>
    </lineage>
</organism>
<evidence type="ECO:0000259" key="12">
    <source>
        <dbReference type="Pfam" id="PF00593"/>
    </source>
</evidence>
<evidence type="ECO:0000256" key="1">
    <source>
        <dbReference type="ARBA" id="ARBA00004571"/>
    </source>
</evidence>
<evidence type="ECO:0000256" key="8">
    <source>
        <dbReference type="ARBA" id="ARBA00023170"/>
    </source>
</evidence>
<comment type="subcellular location">
    <subcellularLocation>
        <location evidence="1">Cell outer membrane</location>
        <topology evidence="1">Multi-pass membrane protein</topology>
    </subcellularLocation>
</comment>
<reference evidence="14" key="1">
    <citation type="submission" date="2021-12" db="EMBL/GenBank/DDBJ databases">
        <authorList>
            <person name="Rodrigo-Torres L."/>
            <person name="Arahal R. D."/>
            <person name="Lucena T."/>
        </authorList>
    </citation>
    <scope>NUCLEOTIDE SEQUENCE</scope>
    <source>
        <strain evidence="14">CECT 8419</strain>
    </source>
</reference>
<keyword evidence="4" id="KW-0812">Transmembrane</keyword>
<proteinExistence type="inferred from homology"/>
<dbReference type="PANTHER" id="PTHR30069">
    <property type="entry name" value="TONB-DEPENDENT OUTER MEMBRANE RECEPTOR"/>
    <property type="match status" value="1"/>
</dbReference>